<sequence length="351" mass="37830">MRLSVHGVHRDGGHAEALARSIAQPQWRARALVVLVRAYARDAERRDAEPAACCTVGPMRFATFNVLHGRPTENGRPLPFPAAAAEPLAEAVASTDADVLALQEVDRFQERSGQADQAAIAARRVGARDWRYASALHGRSVPDRGWVLDLAQPGLRVYGPQEAAARSGGPSHGIALLSRVPVLAWRARRLPAAPVRLPLRVVGRPGLTMVPDQPRAVLAAVLQGPRGPFTAVAAHLSFVPGWNAVQLSAIRRWIAGLPVPHVLLGDLNLVGPLPRMVLSAAARLEDPVGRRRPEGRRWRALARTPTYPAHRPRVQFDHVLATGLSPDAVRGTGTPSTPVSDHRPLVIELAL</sequence>
<dbReference type="PANTHER" id="PTHR14859:SF15">
    <property type="entry name" value="ENDONUCLEASE_EXONUCLEASE_PHOSPHATASE DOMAIN-CONTAINING PROTEIN"/>
    <property type="match status" value="1"/>
</dbReference>
<dbReference type="RefSeq" id="WP_203863610.1">
    <property type="nucleotide sequence ID" value="NZ_BMQP01000051.1"/>
</dbReference>
<dbReference type="InterPro" id="IPR005135">
    <property type="entry name" value="Endo/exonuclease/phosphatase"/>
</dbReference>
<dbReference type="InterPro" id="IPR036691">
    <property type="entry name" value="Endo/exonu/phosph_ase_sf"/>
</dbReference>
<dbReference type="Gene3D" id="3.60.10.10">
    <property type="entry name" value="Endonuclease/exonuclease/phosphatase"/>
    <property type="match status" value="1"/>
</dbReference>
<comment type="caution">
    <text evidence="2">The sequence shown here is derived from an EMBL/GenBank/DDBJ whole genome shotgun (WGS) entry which is preliminary data.</text>
</comment>
<dbReference type="GO" id="GO:0006506">
    <property type="term" value="P:GPI anchor biosynthetic process"/>
    <property type="evidence" value="ECO:0007669"/>
    <property type="project" value="TreeGrafter"/>
</dbReference>
<dbReference type="SUPFAM" id="SSF56219">
    <property type="entry name" value="DNase I-like"/>
    <property type="match status" value="1"/>
</dbReference>
<evidence type="ECO:0000313" key="2">
    <source>
        <dbReference type="EMBL" id="GIH88268.1"/>
    </source>
</evidence>
<dbReference type="GO" id="GO:0016020">
    <property type="term" value="C:membrane"/>
    <property type="evidence" value="ECO:0007669"/>
    <property type="project" value="GOC"/>
</dbReference>
<reference evidence="2" key="1">
    <citation type="submission" date="2021-01" db="EMBL/GenBank/DDBJ databases">
        <title>Whole genome shotgun sequence of Planobispora rosea NBRC 15558.</title>
        <authorList>
            <person name="Komaki H."/>
            <person name="Tamura T."/>
        </authorList>
    </citation>
    <scope>NUCLEOTIDE SEQUENCE</scope>
    <source>
        <strain evidence="2">NBRC 15558</strain>
    </source>
</reference>
<accession>A0A8J3S6Q2</accession>
<dbReference type="PANTHER" id="PTHR14859">
    <property type="entry name" value="CALCOFLUOR WHITE HYPERSENSITIVE PROTEIN PRECURSOR"/>
    <property type="match status" value="1"/>
</dbReference>
<proteinExistence type="predicted"/>
<organism evidence="2 3">
    <name type="scientific">Planobispora rosea</name>
    <dbReference type="NCBI Taxonomy" id="35762"/>
    <lineage>
        <taxon>Bacteria</taxon>
        <taxon>Bacillati</taxon>
        <taxon>Actinomycetota</taxon>
        <taxon>Actinomycetes</taxon>
        <taxon>Streptosporangiales</taxon>
        <taxon>Streptosporangiaceae</taxon>
        <taxon>Planobispora</taxon>
    </lineage>
</organism>
<keyword evidence="3" id="KW-1185">Reference proteome</keyword>
<dbReference type="Pfam" id="PF03372">
    <property type="entry name" value="Exo_endo_phos"/>
    <property type="match status" value="1"/>
</dbReference>
<evidence type="ECO:0000313" key="3">
    <source>
        <dbReference type="Proteomes" id="UP000655044"/>
    </source>
</evidence>
<dbReference type="Proteomes" id="UP000655044">
    <property type="component" value="Unassembled WGS sequence"/>
</dbReference>
<dbReference type="GO" id="GO:0004519">
    <property type="term" value="F:endonuclease activity"/>
    <property type="evidence" value="ECO:0007669"/>
    <property type="project" value="UniProtKB-KW"/>
</dbReference>
<dbReference type="InterPro" id="IPR051916">
    <property type="entry name" value="GPI-anchor_lipid_remodeler"/>
</dbReference>
<name>A0A8J3S6Q2_PLARO</name>
<dbReference type="EMBL" id="BOOI01000077">
    <property type="protein sequence ID" value="GIH88268.1"/>
    <property type="molecule type" value="Genomic_DNA"/>
</dbReference>
<keyword evidence="2" id="KW-0255">Endonuclease</keyword>
<evidence type="ECO:0000259" key="1">
    <source>
        <dbReference type="Pfam" id="PF03372"/>
    </source>
</evidence>
<keyword evidence="2" id="KW-0378">Hydrolase</keyword>
<keyword evidence="2" id="KW-0540">Nuclease</keyword>
<dbReference type="AlphaFoldDB" id="A0A8J3S6Q2"/>
<feature type="domain" description="Endonuclease/exonuclease/phosphatase" evidence="1">
    <location>
        <begin position="62"/>
        <end position="342"/>
    </location>
</feature>
<protein>
    <submittedName>
        <fullName evidence="2">Endonuclease/exonuclease/phosphatase</fullName>
    </submittedName>
</protein>
<gene>
    <name evidence="2" type="ORF">Pro02_66760</name>
</gene>